<feature type="domain" description="DUF7755" evidence="1">
    <location>
        <begin position="103"/>
        <end position="191"/>
    </location>
</feature>
<dbReference type="AlphaFoldDB" id="A0A7J7MK55"/>
<protein>
    <recommendedName>
        <fullName evidence="1">DUF7755 domain-containing protein</fullName>
    </recommendedName>
</protein>
<evidence type="ECO:0000313" key="2">
    <source>
        <dbReference type="EMBL" id="KAF6155247.1"/>
    </source>
</evidence>
<accession>A0A7J7MK55</accession>
<organism evidence="2 3">
    <name type="scientific">Kingdonia uniflora</name>
    <dbReference type="NCBI Taxonomy" id="39325"/>
    <lineage>
        <taxon>Eukaryota</taxon>
        <taxon>Viridiplantae</taxon>
        <taxon>Streptophyta</taxon>
        <taxon>Embryophyta</taxon>
        <taxon>Tracheophyta</taxon>
        <taxon>Spermatophyta</taxon>
        <taxon>Magnoliopsida</taxon>
        <taxon>Ranunculales</taxon>
        <taxon>Circaeasteraceae</taxon>
        <taxon>Kingdonia</taxon>
    </lineage>
</organism>
<dbReference type="InterPro" id="IPR036392">
    <property type="entry name" value="PLAT/LH2_dom_sf"/>
</dbReference>
<dbReference type="InterPro" id="IPR056657">
    <property type="entry name" value="DUF7755"/>
</dbReference>
<dbReference type="PANTHER" id="PTHR36330:SF2">
    <property type="entry name" value="LIPASE_LIPOOXYGENASE, PLAT_LH2 FAMILY PROTEIN"/>
    <property type="match status" value="1"/>
</dbReference>
<dbReference type="OrthoDB" id="2018869at2759"/>
<dbReference type="EMBL" id="JACGCM010001428">
    <property type="protein sequence ID" value="KAF6155247.1"/>
    <property type="molecule type" value="Genomic_DNA"/>
</dbReference>
<dbReference type="Gene3D" id="2.60.60.20">
    <property type="entry name" value="PLAT/LH2 domain"/>
    <property type="match status" value="1"/>
</dbReference>
<gene>
    <name evidence="2" type="ORF">GIB67_019773</name>
</gene>
<name>A0A7J7MK55_9MAGN</name>
<proteinExistence type="predicted"/>
<sequence>MLGMGSPCLRSLVCWSRNSLVLSSRQIHQSSRLSESYPVIPMELSHGSSQLIRCSRTSFDDYQDFQGYAKPLRLLPASKPHIFTKSPLEDMSSYFGVDGSEPTYTVKLRTSSIFGSCLSSMDAGILLCLIDENGDSILQRLPVSIPLDDPQIKEAAFPDPLPFQRDSVDIFTFGGHKLGKLKALWVGLESG</sequence>
<dbReference type="PANTHER" id="PTHR36330">
    <property type="entry name" value="LIPASE/LIPOOXYGENASE, PLAT/LH2 FAMILY PROTEIN"/>
    <property type="match status" value="1"/>
</dbReference>
<keyword evidence="3" id="KW-1185">Reference proteome</keyword>
<reference evidence="2 3" key="1">
    <citation type="journal article" date="2020" name="IScience">
        <title>Genome Sequencing of the Endangered Kingdonia uniflora (Circaeasteraceae, Ranunculales) Reveals Potential Mechanisms of Evolutionary Specialization.</title>
        <authorList>
            <person name="Sun Y."/>
            <person name="Deng T."/>
            <person name="Zhang A."/>
            <person name="Moore M.J."/>
            <person name="Landis J.B."/>
            <person name="Lin N."/>
            <person name="Zhang H."/>
            <person name="Zhang X."/>
            <person name="Huang J."/>
            <person name="Zhang X."/>
            <person name="Sun H."/>
            <person name="Wang H."/>
        </authorList>
    </citation>
    <scope>NUCLEOTIDE SEQUENCE [LARGE SCALE GENOMIC DNA]</scope>
    <source>
        <strain evidence="2">TB1705</strain>
        <tissue evidence="2">Leaf</tissue>
    </source>
</reference>
<dbReference type="Proteomes" id="UP000541444">
    <property type="component" value="Unassembled WGS sequence"/>
</dbReference>
<comment type="caution">
    <text evidence="2">The sequence shown here is derived from an EMBL/GenBank/DDBJ whole genome shotgun (WGS) entry which is preliminary data.</text>
</comment>
<evidence type="ECO:0000259" key="1">
    <source>
        <dbReference type="Pfam" id="PF24938"/>
    </source>
</evidence>
<dbReference type="SUPFAM" id="SSF49723">
    <property type="entry name" value="Lipase/lipooxygenase domain (PLAT/LH2 domain)"/>
    <property type="match status" value="1"/>
</dbReference>
<dbReference type="Pfam" id="PF24938">
    <property type="entry name" value="DUF7755"/>
    <property type="match status" value="1"/>
</dbReference>
<evidence type="ECO:0000313" key="3">
    <source>
        <dbReference type="Proteomes" id="UP000541444"/>
    </source>
</evidence>